<comment type="similarity">
    <text evidence="2 6">Belongs to the CTL (choline transporter-like) family.</text>
</comment>
<dbReference type="Proteomes" id="UP000007305">
    <property type="component" value="Chromosome 4"/>
</dbReference>
<evidence type="ECO:0000256" key="2">
    <source>
        <dbReference type="ARBA" id="ARBA00007168"/>
    </source>
</evidence>
<comment type="function">
    <text evidence="6">Choline transporter.</text>
</comment>
<dbReference type="Pfam" id="PF04515">
    <property type="entry name" value="Choline_transpo"/>
    <property type="match status" value="1"/>
</dbReference>
<feature type="transmembrane region" description="Helical" evidence="6">
    <location>
        <begin position="266"/>
        <end position="287"/>
    </location>
</feature>
<reference evidence="7" key="3">
    <citation type="submission" date="2021-05" db="UniProtKB">
        <authorList>
            <consortium name="EnsemblPlants"/>
        </authorList>
    </citation>
    <scope>IDENTIFICATION</scope>
    <source>
        <strain evidence="7">cv. B73</strain>
    </source>
</reference>
<feature type="transmembrane region" description="Helical" evidence="6">
    <location>
        <begin position="307"/>
        <end position="328"/>
    </location>
</feature>
<reference evidence="8" key="1">
    <citation type="journal article" date="2009" name="Science">
        <title>The B73 maize genome: complexity, diversity, and dynamics.</title>
        <authorList>
            <person name="Schnable P.S."/>
            <person name="Ware D."/>
            <person name="Fulton R.S."/>
            <person name="Stein J.C."/>
            <person name="Wei F."/>
            <person name="Pasternak S."/>
            <person name="Liang C."/>
            <person name="Zhang J."/>
            <person name="Fulton L."/>
            <person name="Graves T.A."/>
            <person name="Minx P."/>
            <person name="Reily A.D."/>
            <person name="Courtney L."/>
            <person name="Kruchowski S.S."/>
            <person name="Tomlinson C."/>
            <person name="Strong C."/>
            <person name="Delehaunty K."/>
            <person name="Fronick C."/>
            <person name="Courtney B."/>
            <person name="Rock S.M."/>
            <person name="Belter E."/>
            <person name="Du F."/>
            <person name="Kim K."/>
            <person name="Abbott R.M."/>
            <person name="Cotton M."/>
            <person name="Levy A."/>
            <person name="Marchetto P."/>
            <person name="Ochoa K."/>
            <person name="Jackson S.M."/>
            <person name="Gillam B."/>
            <person name="Chen W."/>
            <person name="Yan L."/>
            <person name="Higginbotham J."/>
            <person name="Cardenas M."/>
            <person name="Waligorski J."/>
            <person name="Applebaum E."/>
            <person name="Phelps L."/>
            <person name="Falcone J."/>
            <person name="Kanchi K."/>
            <person name="Thane T."/>
            <person name="Scimone A."/>
            <person name="Thane N."/>
            <person name="Henke J."/>
            <person name="Wang T."/>
            <person name="Ruppert J."/>
            <person name="Shah N."/>
            <person name="Rotter K."/>
            <person name="Hodges J."/>
            <person name="Ingenthron E."/>
            <person name="Cordes M."/>
            <person name="Kohlberg S."/>
            <person name="Sgro J."/>
            <person name="Delgado B."/>
            <person name="Mead K."/>
            <person name="Chinwalla A."/>
            <person name="Leonard S."/>
            <person name="Crouse K."/>
            <person name="Collura K."/>
            <person name="Kudrna D."/>
            <person name="Currie J."/>
            <person name="He R."/>
            <person name="Angelova A."/>
            <person name="Rajasekar S."/>
            <person name="Mueller T."/>
            <person name="Lomeli R."/>
            <person name="Scara G."/>
            <person name="Ko A."/>
            <person name="Delaney K."/>
            <person name="Wissotski M."/>
            <person name="Lopez G."/>
            <person name="Campos D."/>
            <person name="Braidotti M."/>
            <person name="Ashley E."/>
            <person name="Golser W."/>
            <person name="Kim H."/>
            <person name="Lee S."/>
            <person name="Lin J."/>
            <person name="Dujmic Z."/>
            <person name="Kim W."/>
            <person name="Talag J."/>
            <person name="Zuccolo A."/>
            <person name="Fan C."/>
            <person name="Sebastian A."/>
            <person name="Kramer M."/>
            <person name="Spiegel L."/>
            <person name="Nascimento L."/>
            <person name="Zutavern T."/>
            <person name="Miller B."/>
            <person name="Ambroise C."/>
            <person name="Muller S."/>
            <person name="Spooner W."/>
            <person name="Narechania A."/>
            <person name="Ren L."/>
            <person name="Wei S."/>
            <person name="Kumari S."/>
            <person name="Faga B."/>
            <person name="Levy M.J."/>
            <person name="McMahan L."/>
            <person name="Van Buren P."/>
            <person name="Vaughn M.W."/>
            <person name="Ying K."/>
            <person name="Yeh C.-T."/>
            <person name="Emrich S.J."/>
            <person name="Jia Y."/>
            <person name="Kalyanaraman A."/>
            <person name="Hsia A.-P."/>
            <person name="Barbazuk W.B."/>
            <person name="Baucom R.S."/>
            <person name="Brutnell T.P."/>
            <person name="Carpita N.C."/>
            <person name="Chaparro C."/>
            <person name="Chia J.-M."/>
            <person name="Deragon J.-M."/>
            <person name="Estill J.C."/>
            <person name="Fu Y."/>
            <person name="Jeddeloh J.A."/>
            <person name="Han Y."/>
            <person name="Lee H."/>
            <person name="Li P."/>
            <person name="Lisch D.R."/>
            <person name="Liu S."/>
            <person name="Liu Z."/>
            <person name="Nagel D.H."/>
            <person name="McCann M.C."/>
            <person name="SanMiguel P."/>
            <person name="Myers A.M."/>
            <person name="Nettleton D."/>
            <person name="Nguyen J."/>
            <person name="Penning B.W."/>
            <person name="Ponnala L."/>
            <person name="Schneider K.L."/>
            <person name="Schwartz D.C."/>
            <person name="Sharma A."/>
            <person name="Soderlund C."/>
            <person name="Springer N.M."/>
            <person name="Sun Q."/>
            <person name="Wang H."/>
            <person name="Waterman M."/>
            <person name="Westerman R."/>
            <person name="Wolfgruber T.K."/>
            <person name="Yang L."/>
            <person name="Yu Y."/>
            <person name="Zhang L."/>
            <person name="Zhou S."/>
            <person name="Zhu Q."/>
            <person name="Bennetzen J.L."/>
            <person name="Dawe R.K."/>
            <person name="Jiang J."/>
            <person name="Jiang N."/>
            <person name="Presting G.G."/>
            <person name="Wessler S.R."/>
            <person name="Aluru S."/>
            <person name="Martienssen R.A."/>
            <person name="Clifton S.W."/>
            <person name="McCombie W.R."/>
            <person name="Wing R.A."/>
            <person name="Wilson R.K."/>
        </authorList>
    </citation>
    <scope>NUCLEOTIDE SEQUENCE [LARGE SCALE GENOMIC DNA]</scope>
    <source>
        <strain evidence="8">cv. B73</strain>
    </source>
</reference>
<feature type="transmembrane region" description="Helical" evidence="6">
    <location>
        <begin position="120"/>
        <end position="139"/>
    </location>
</feature>
<name>A0A804NZW3_MAIZE</name>
<dbReference type="EnsemblPlants" id="Zm00001eb198690_T002">
    <property type="protein sequence ID" value="Zm00001eb198690_P002"/>
    <property type="gene ID" value="Zm00001eb198690"/>
</dbReference>
<dbReference type="PANTHER" id="PTHR12385">
    <property type="entry name" value="CHOLINE TRANSPORTER-LIKE (SLC FAMILY 44)"/>
    <property type="match status" value="1"/>
</dbReference>
<evidence type="ECO:0000256" key="4">
    <source>
        <dbReference type="ARBA" id="ARBA00022989"/>
    </source>
</evidence>
<keyword evidence="4 6" id="KW-1133">Transmembrane helix</keyword>
<organism evidence="7 8">
    <name type="scientific">Zea mays</name>
    <name type="common">Maize</name>
    <dbReference type="NCBI Taxonomy" id="4577"/>
    <lineage>
        <taxon>Eukaryota</taxon>
        <taxon>Viridiplantae</taxon>
        <taxon>Streptophyta</taxon>
        <taxon>Embryophyta</taxon>
        <taxon>Tracheophyta</taxon>
        <taxon>Spermatophyta</taxon>
        <taxon>Magnoliopsida</taxon>
        <taxon>Liliopsida</taxon>
        <taxon>Poales</taxon>
        <taxon>Poaceae</taxon>
        <taxon>PACMAD clade</taxon>
        <taxon>Panicoideae</taxon>
        <taxon>Andropogonodae</taxon>
        <taxon>Andropogoneae</taxon>
        <taxon>Tripsacinae</taxon>
        <taxon>Zea</taxon>
    </lineage>
</organism>
<feature type="transmembrane region" description="Helical" evidence="6">
    <location>
        <begin position="159"/>
        <end position="184"/>
    </location>
</feature>
<evidence type="ECO:0000313" key="8">
    <source>
        <dbReference type="Proteomes" id="UP000007305"/>
    </source>
</evidence>
<sequence length="370" mass="40956">MIMILAFLTSIAIARRIMKATSVLKVAAKVVGEVQALIIFPVVPYLILAIFYTFWFSAALHLFSAGQVIQNDCNTDCCSYDLKLGKVNCDRCCGYTIHYTPHIGIAILFHLFGCYWATQFFIGCSSTIIAGSVASYYWARGEISHDIPFHTVVSSLKRLLRYSLGSVALGSLIVSIVEWVRFILESLRRRLKFVDSARGSRFGKTVSSSSQCCLGCIDWTLKSVNRNAYVMIAITGKGFCKASVLATGLIMNNVLRVGKVNVIGDVILLLGKLCVSLLCALFAFLMLDEHKYRSGHNKISSPLVPVLLSWALGYIVAKLFFAVVEVSIDTMVLSFCQDSEEHQGNARYAPPLLMETLDEESELRRLTQGP</sequence>
<proteinExistence type="evidence at protein level"/>
<evidence type="ECO:0000256" key="1">
    <source>
        <dbReference type="ARBA" id="ARBA00004141"/>
    </source>
</evidence>
<evidence type="ECO:0007829" key="9">
    <source>
        <dbReference type="PeptideAtlas" id="A0A804NZW3"/>
    </source>
</evidence>
<dbReference type="Gramene" id="Zm00001eb198690_T002">
    <property type="protein sequence ID" value="Zm00001eb198690_P002"/>
    <property type="gene ID" value="Zm00001eb198690"/>
</dbReference>
<keyword evidence="9" id="KW-1267">Proteomics identification</keyword>
<comment type="caution">
    <text evidence="6">Lacks conserved residue(s) required for the propagation of feature annotation.</text>
</comment>
<evidence type="ECO:0000313" key="7">
    <source>
        <dbReference type="EnsemblPlants" id="Zm00001eb198690_P002"/>
    </source>
</evidence>
<keyword evidence="8" id="KW-1185">Reference proteome</keyword>
<feature type="transmembrane region" description="Helical" evidence="6">
    <location>
        <begin position="35"/>
        <end position="55"/>
    </location>
</feature>
<dbReference type="AlphaFoldDB" id="A0A804NZW3"/>
<dbReference type="OrthoDB" id="420519at2759"/>
<dbReference type="InterPro" id="IPR007603">
    <property type="entry name" value="Choline_transptr-like"/>
</dbReference>
<evidence type="ECO:0000256" key="3">
    <source>
        <dbReference type="ARBA" id="ARBA00022692"/>
    </source>
</evidence>
<keyword evidence="3 6" id="KW-0812">Transmembrane</keyword>
<evidence type="ECO:0000256" key="5">
    <source>
        <dbReference type="ARBA" id="ARBA00023136"/>
    </source>
</evidence>
<dbReference type="GO" id="GO:0005886">
    <property type="term" value="C:plasma membrane"/>
    <property type="evidence" value="ECO:0007669"/>
    <property type="project" value="UniProtKB-SubCell"/>
</dbReference>
<gene>
    <name evidence="7" type="primary">LOC103654439</name>
</gene>
<dbReference type="PANTHER" id="PTHR12385:SF99">
    <property type="entry name" value="CHOLINE TRANSPORTER-LIKE PROTEIN"/>
    <property type="match status" value="1"/>
</dbReference>
<protein>
    <recommendedName>
        <fullName evidence="6">Choline transporter-like protein</fullName>
    </recommendedName>
</protein>
<reference evidence="7" key="2">
    <citation type="submission" date="2019-07" db="EMBL/GenBank/DDBJ databases">
        <authorList>
            <person name="Seetharam A."/>
            <person name="Woodhouse M."/>
            <person name="Cannon E."/>
        </authorList>
    </citation>
    <scope>NUCLEOTIDE SEQUENCE [LARGE SCALE GENOMIC DNA]</scope>
    <source>
        <strain evidence="7">cv. B73</strain>
    </source>
</reference>
<keyword evidence="5 6" id="KW-0472">Membrane</keyword>
<dbReference type="GO" id="GO:0022857">
    <property type="term" value="F:transmembrane transporter activity"/>
    <property type="evidence" value="ECO:0007669"/>
    <property type="project" value="UniProtKB-UniRule"/>
</dbReference>
<comment type="subcellular location">
    <subcellularLocation>
        <location evidence="6">Cell membrane</location>
        <topology evidence="6">Multi-pass membrane protein</topology>
    </subcellularLocation>
    <subcellularLocation>
        <location evidence="1">Membrane</location>
        <topology evidence="1">Multi-pass membrane protein</topology>
    </subcellularLocation>
</comment>
<accession>A0A804NZW3</accession>
<evidence type="ECO:0000256" key="6">
    <source>
        <dbReference type="RuleBase" id="RU368066"/>
    </source>
</evidence>